<sequence>MTLKTTSEDVKILLAIAGLNPSSPLDLDTLSKMYRHALICRLLGVRPKDYDIVLSVFPDRSIFIDPKTTLENISLWKQLTDNGWSTNDIILLVGKTESTRIPLSDHALQFTSSIMEKINAIRGTWEPRIQNNMVKSRDVMDLCGHYMRRIKSVSLSVPCVVGPYTGLNATLCLLQHRYRVSSVAASGEDYAEDDMASGHFRTDIVPITSVAISSGIQDSGVFELNFEDDNFRPFEGAGAIGSWSLELPTVVRSFDYSTISDVILHVRYTFLDGGPLLRNAANQAVKTFRSRVEGLSSDGPGPFAMFDLKNDFSNAWYAFRSGLASKSVAELDLSGIKDRFPYWALGKTIIITGLSLVVFGKVTKNKLVQESFSIIALGKEKPWDPVPLGNATMLALSPLNTKLNDLDLEWKLKVSNERGDFTALENVVLVLRYALA</sequence>
<reference evidence="2" key="1">
    <citation type="submission" date="2021-04" db="EMBL/GenBank/DDBJ databases">
        <title>First draft genome resource for Brassicaceae pathogens Fusarium oxysporum f. sp. raphani and Fusarium oxysporum f. sp. rapae.</title>
        <authorList>
            <person name="Asai S."/>
        </authorList>
    </citation>
    <scope>NUCLEOTIDE SEQUENCE</scope>
    <source>
        <strain evidence="2">Tf1208</strain>
    </source>
</reference>
<dbReference type="InterPro" id="IPR040840">
    <property type="entry name" value="TcA_TcB_BD"/>
</dbReference>
<protein>
    <recommendedName>
        <fullName evidence="1">Tc toxin complex TcA C-terminal TcB-binding domain-containing protein</fullName>
    </recommendedName>
</protein>
<gene>
    <name evidence="2" type="ORF">Forpe1208_v014077</name>
</gene>
<evidence type="ECO:0000313" key="2">
    <source>
        <dbReference type="EMBL" id="KAG7406513.1"/>
    </source>
</evidence>
<dbReference type="Proteomes" id="UP000694050">
    <property type="component" value="Unassembled WGS sequence"/>
</dbReference>
<organism evidence="2 3">
    <name type="scientific">Fusarium oxysporum f. sp. rapae</name>
    <dbReference type="NCBI Taxonomy" id="485398"/>
    <lineage>
        <taxon>Eukaryota</taxon>
        <taxon>Fungi</taxon>
        <taxon>Dikarya</taxon>
        <taxon>Ascomycota</taxon>
        <taxon>Pezizomycotina</taxon>
        <taxon>Sordariomycetes</taxon>
        <taxon>Hypocreomycetidae</taxon>
        <taxon>Hypocreales</taxon>
        <taxon>Nectriaceae</taxon>
        <taxon>Fusarium</taxon>
        <taxon>Fusarium oxysporum species complex</taxon>
    </lineage>
</organism>
<proteinExistence type="predicted"/>
<feature type="domain" description="Tc toxin complex TcA C-terminal TcB-binding" evidence="1">
    <location>
        <begin position="140"/>
        <end position="269"/>
    </location>
</feature>
<dbReference type="AlphaFoldDB" id="A0A8J5NMT3"/>
<evidence type="ECO:0000313" key="3">
    <source>
        <dbReference type="Proteomes" id="UP000694050"/>
    </source>
</evidence>
<name>A0A8J5NMT3_FUSOX</name>
<evidence type="ECO:0000259" key="1">
    <source>
        <dbReference type="Pfam" id="PF18276"/>
    </source>
</evidence>
<dbReference type="Pfam" id="PF18276">
    <property type="entry name" value="TcA_TcB_BD"/>
    <property type="match status" value="1"/>
</dbReference>
<accession>A0A8J5NMT3</accession>
<dbReference type="EMBL" id="JAELUQ010000011">
    <property type="protein sequence ID" value="KAG7406513.1"/>
    <property type="molecule type" value="Genomic_DNA"/>
</dbReference>
<comment type="caution">
    <text evidence="2">The sequence shown here is derived from an EMBL/GenBank/DDBJ whole genome shotgun (WGS) entry which is preliminary data.</text>
</comment>